<dbReference type="AlphaFoldDB" id="A0AA39J3B4"/>
<organism evidence="2 3">
    <name type="scientific">Armillaria borealis</name>
    <dbReference type="NCBI Taxonomy" id="47425"/>
    <lineage>
        <taxon>Eukaryota</taxon>
        <taxon>Fungi</taxon>
        <taxon>Dikarya</taxon>
        <taxon>Basidiomycota</taxon>
        <taxon>Agaricomycotina</taxon>
        <taxon>Agaricomycetes</taxon>
        <taxon>Agaricomycetidae</taxon>
        <taxon>Agaricales</taxon>
        <taxon>Marasmiineae</taxon>
        <taxon>Physalacriaceae</taxon>
        <taxon>Armillaria</taxon>
    </lineage>
</organism>
<evidence type="ECO:0000256" key="1">
    <source>
        <dbReference type="SAM" id="MobiDB-lite"/>
    </source>
</evidence>
<evidence type="ECO:0000313" key="3">
    <source>
        <dbReference type="Proteomes" id="UP001175226"/>
    </source>
</evidence>
<feature type="region of interest" description="Disordered" evidence="1">
    <location>
        <begin position="271"/>
        <end position="300"/>
    </location>
</feature>
<evidence type="ECO:0000313" key="2">
    <source>
        <dbReference type="EMBL" id="KAK0435355.1"/>
    </source>
</evidence>
<dbReference type="Proteomes" id="UP001175226">
    <property type="component" value="Unassembled WGS sequence"/>
</dbReference>
<dbReference type="EMBL" id="JAUEPT010000063">
    <property type="protein sequence ID" value="KAK0435355.1"/>
    <property type="molecule type" value="Genomic_DNA"/>
</dbReference>
<gene>
    <name evidence="2" type="ORF">EV421DRAFT_1740227</name>
</gene>
<name>A0AA39J3B4_9AGAR</name>
<accession>A0AA39J3B4</accession>
<feature type="region of interest" description="Disordered" evidence="1">
    <location>
        <begin position="144"/>
        <end position="174"/>
    </location>
</feature>
<feature type="compositionally biased region" description="Basic and acidic residues" evidence="1">
    <location>
        <begin position="275"/>
        <end position="285"/>
    </location>
</feature>
<protein>
    <submittedName>
        <fullName evidence="2">Uncharacterized protein</fullName>
    </submittedName>
</protein>
<comment type="caution">
    <text evidence="2">The sequence shown here is derived from an EMBL/GenBank/DDBJ whole genome shotgun (WGS) entry which is preliminary data.</text>
</comment>
<feature type="compositionally biased region" description="Polar residues" evidence="1">
    <location>
        <begin position="163"/>
        <end position="174"/>
    </location>
</feature>
<keyword evidence="3" id="KW-1185">Reference proteome</keyword>
<proteinExistence type="predicted"/>
<reference evidence="2" key="1">
    <citation type="submission" date="2023-06" db="EMBL/GenBank/DDBJ databases">
        <authorList>
            <consortium name="Lawrence Berkeley National Laboratory"/>
            <person name="Ahrendt S."/>
            <person name="Sahu N."/>
            <person name="Indic B."/>
            <person name="Wong-Bajracharya J."/>
            <person name="Merenyi Z."/>
            <person name="Ke H.-M."/>
            <person name="Monk M."/>
            <person name="Kocsube S."/>
            <person name="Drula E."/>
            <person name="Lipzen A."/>
            <person name="Balint B."/>
            <person name="Henrissat B."/>
            <person name="Andreopoulos B."/>
            <person name="Martin F.M."/>
            <person name="Harder C.B."/>
            <person name="Rigling D."/>
            <person name="Ford K.L."/>
            <person name="Foster G.D."/>
            <person name="Pangilinan J."/>
            <person name="Papanicolaou A."/>
            <person name="Barry K."/>
            <person name="LaButti K."/>
            <person name="Viragh M."/>
            <person name="Koriabine M."/>
            <person name="Yan M."/>
            <person name="Riley R."/>
            <person name="Champramary S."/>
            <person name="Plett K.L."/>
            <person name="Tsai I.J."/>
            <person name="Slot J."/>
            <person name="Sipos G."/>
            <person name="Plett J."/>
            <person name="Nagy L.G."/>
            <person name="Grigoriev I.V."/>
        </authorList>
    </citation>
    <scope>NUCLEOTIDE SEQUENCE</scope>
    <source>
        <strain evidence="2">FPL87.14</strain>
    </source>
</reference>
<sequence>MPTPQSLRGGPSPTITEVLTCKFEAHYLIKRLIFRDLTAHLKDCASSQTPTGNGSEGDVRVRLVNTASKHPKYGLCARFQNREDEILYNDGDHIGKGIFFRCSCLRVNFAACPCEDALVIEKEYKSRQVLRSRKSLRKRVALLVDPSEQHRRRPDTDSRSESKQSFNRGSLSNSFFPDDHSLPFNLSTNSRAYGSSMSISPKPTTGIKGNDCGLNRGVVYSTAKVVGGNTGLGNIPECSGEIMGFGTAERVYMLGVLLTLKQKIGACTTTDCDDPNLRRTNDGKAPRPYSSSPLPTPAGEEANAHFISWVA</sequence>